<dbReference type="GO" id="GO:0008171">
    <property type="term" value="F:O-methyltransferase activity"/>
    <property type="evidence" value="ECO:0007669"/>
    <property type="project" value="InterPro"/>
</dbReference>
<dbReference type="AlphaFoldDB" id="A0A1I4XPY1"/>
<feature type="domain" description="O-methyltransferase C-terminal" evidence="1">
    <location>
        <begin position="5"/>
        <end position="80"/>
    </location>
</feature>
<protein>
    <submittedName>
        <fullName evidence="2">O-methyltransferase</fullName>
    </submittedName>
</protein>
<dbReference type="EMBL" id="FOUY01000011">
    <property type="protein sequence ID" value="SFN27897.1"/>
    <property type="molecule type" value="Genomic_DNA"/>
</dbReference>
<proteinExistence type="predicted"/>
<keyword evidence="2" id="KW-0808">Transferase</keyword>
<accession>A0A1I4XPY1</accession>
<dbReference type="GO" id="GO:0032259">
    <property type="term" value="P:methylation"/>
    <property type="evidence" value="ECO:0007669"/>
    <property type="project" value="UniProtKB-KW"/>
</dbReference>
<evidence type="ECO:0000313" key="3">
    <source>
        <dbReference type="Proteomes" id="UP000199614"/>
    </source>
</evidence>
<evidence type="ECO:0000259" key="1">
    <source>
        <dbReference type="Pfam" id="PF00891"/>
    </source>
</evidence>
<sequence length="122" mass="12809">MASDVVAEAVAATTAATAGSPGTEVHRSDVDDAAAVPDGADLVVLCDVLHHLLPARIDAVLDRVAGSVPAGGDVVVAHRLQWPAEAPTDARAVHRRVCGDDRFTTVVEHVDDDLLLHVVRRR</sequence>
<dbReference type="Gene3D" id="3.40.50.150">
    <property type="entry name" value="Vaccinia Virus protein VP39"/>
    <property type="match status" value="1"/>
</dbReference>
<gene>
    <name evidence="2" type="ORF">SAMN05216207_1011179</name>
</gene>
<dbReference type="InterPro" id="IPR001077">
    <property type="entry name" value="COMT_C"/>
</dbReference>
<keyword evidence="3" id="KW-1185">Reference proteome</keyword>
<reference evidence="2 3" key="1">
    <citation type="submission" date="2016-10" db="EMBL/GenBank/DDBJ databases">
        <authorList>
            <person name="de Groot N.N."/>
        </authorList>
    </citation>
    <scope>NUCLEOTIDE SEQUENCE [LARGE SCALE GENOMIC DNA]</scope>
    <source>
        <strain evidence="2 3">CGMCC 4.1877</strain>
    </source>
</reference>
<dbReference type="SUPFAM" id="SSF53335">
    <property type="entry name" value="S-adenosyl-L-methionine-dependent methyltransferases"/>
    <property type="match status" value="1"/>
</dbReference>
<organism evidence="2 3">
    <name type="scientific">Pseudonocardia ammonioxydans</name>
    <dbReference type="NCBI Taxonomy" id="260086"/>
    <lineage>
        <taxon>Bacteria</taxon>
        <taxon>Bacillati</taxon>
        <taxon>Actinomycetota</taxon>
        <taxon>Actinomycetes</taxon>
        <taxon>Pseudonocardiales</taxon>
        <taxon>Pseudonocardiaceae</taxon>
        <taxon>Pseudonocardia</taxon>
    </lineage>
</organism>
<dbReference type="STRING" id="260086.SAMN05216207_1011179"/>
<name>A0A1I4XPY1_PSUAM</name>
<keyword evidence="2" id="KW-0489">Methyltransferase</keyword>
<dbReference type="InterPro" id="IPR029063">
    <property type="entry name" value="SAM-dependent_MTases_sf"/>
</dbReference>
<evidence type="ECO:0000313" key="2">
    <source>
        <dbReference type="EMBL" id="SFN27897.1"/>
    </source>
</evidence>
<dbReference type="Pfam" id="PF00891">
    <property type="entry name" value="Methyltransf_2"/>
    <property type="match status" value="1"/>
</dbReference>
<dbReference type="Proteomes" id="UP000199614">
    <property type="component" value="Unassembled WGS sequence"/>
</dbReference>